<protein>
    <submittedName>
        <fullName evidence="1">Uncharacterized protein</fullName>
    </submittedName>
</protein>
<reference evidence="2" key="1">
    <citation type="journal article" date="2019" name="Nat. Commun.">
        <title>Expansion of phycobilisome linker gene families in mesophilic red algae.</title>
        <authorList>
            <person name="Lee J."/>
            <person name="Kim D."/>
            <person name="Bhattacharya D."/>
            <person name="Yoon H.S."/>
        </authorList>
    </citation>
    <scope>NUCLEOTIDE SEQUENCE [LARGE SCALE GENOMIC DNA]</scope>
    <source>
        <strain evidence="2">CCMP 1328</strain>
    </source>
</reference>
<sequence length="438" mass="48724">MPVHTCVSASLCAQGGADYTRPVIATSLASSLRCVDVLCRCSKSVRGPVCVCIGLEVRETGATSCDGSAMEERSIIIEELASARDRIEIERFCLAGDAWQYYRTLSARPPPTKRQRTSGLNYSQLHHAGQNDHVLAPRPSRFVDVDMQAARVDGSHRFTASEAPEVLSRVQEQMQQLRSHLMWSPEPFVQDWNSVETFLSLCSDAAVRHSGFGLMPASEARCLEILAQVGIQCALQALRKMDEFKGDRNTERVCPASTQVDRTVTLLHEAIENSLKIGERVSWTDNLIALFNAGLAEYGRFFDKIHAAYFLGMEISVRDLVMFYFQHHKQRQTYGGLRDAGHMRAAEVPAKSIGPPSLLRNVLIPKGRSVLEYERALPKYFVGLYSEEHVLDCVHALAVSNGDGFSAGAVCTRLLAKLQEQRATRSEKARLAEDMDRF</sequence>
<proteinExistence type="predicted"/>
<dbReference type="Proteomes" id="UP000324585">
    <property type="component" value="Unassembled WGS sequence"/>
</dbReference>
<comment type="caution">
    <text evidence="1">The sequence shown here is derived from an EMBL/GenBank/DDBJ whole genome shotgun (WGS) entry which is preliminary data.</text>
</comment>
<accession>A0A5J4YX91</accession>
<evidence type="ECO:0000313" key="2">
    <source>
        <dbReference type="Proteomes" id="UP000324585"/>
    </source>
</evidence>
<gene>
    <name evidence="1" type="ORF">FVE85_2121</name>
</gene>
<name>A0A5J4YX91_PORPP</name>
<keyword evidence="2" id="KW-1185">Reference proteome</keyword>
<organism evidence="1 2">
    <name type="scientific">Porphyridium purpureum</name>
    <name type="common">Red alga</name>
    <name type="synonym">Porphyridium cruentum</name>
    <dbReference type="NCBI Taxonomy" id="35688"/>
    <lineage>
        <taxon>Eukaryota</taxon>
        <taxon>Rhodophyta</taxon>
        <taxon>Bangiophyceae</taxon>
        <taxon>Porphyridiales</taxon>
        <taxon>Porphyridiaceae</taxon>
        <taxon>Porphyridium</taxon>
    </lineage>
</organism>
<dbReference type="EMBL" id="VRMN01000003">
    <property type="protein sequence ID" value="KAA8495966.1"/>
    <property type="molecule type" value="Genomic_DNA"/>
</dbReference>
<dbReference type="AlphaFoldDB" id="A0A5J4YX91"/>
<evidence type="ECO:0000313" key="1">
    <source>
        <dbReference type="EMBL" id="KAA8495966.1"/>
    </source>
</evidence>